<feature type="non-terminal residue" evidence="1">
    <location>
        <position position="239"/>
    </location>
</feature>
<name>A0A724LRU2_SALEP</name>
<reference evidence="1" key="2">
    <citation type="submission" date="2019-01" db="EMBL/GenBank/DDBJ databases">
        <authorList>
            <consortium name="NCBI Pathogen Detection Project"/>
        </authorList>
    </citation>
    <scope>NUCLEOTIDE SEQUENCE</scope>
    <source>
        <strain evidence="1">P125109</strain>
    </source>
</reference>
<dbReference type="EMBL" id="DAAQOY010000052">
    <property type="protein sequence ID" value="HAE0259526.1"/>
    <property type="molecule type" value="Genomic_DNA"/>
</dbReference>
<accession>A0A724LRU2</accession>
<comment type="caution">
    <text evidence="1">The sequence shown here is derived from an EMBL/GenBank/DDBJ whole genome shotgun (WGS) entry which is preliminary data.</text>
</comment>
<dbReference type="AlphaFoldDB" id="A0A724LRU2"/>
<gene>
    <name evidence="1" type="ORF">G2712_25260</name>
</gene>
<sequence>MRAEMMADTASLIARVKTEGARQAAQELDKLSTSANTAEGAVQKLTPAVEKTNSATSKAAGDGLSKFRNAAGQVGFQVQDMVVQLQSGTSAFVAIGQQGSQLAGAFGPGGAVLGAIIALASAVGGVLYKSLTSAEAGTKDLEAAQEQLKSTFQQTSSGTFELTDGLIQLTQISREAAETQLALAKANADIIAQQTAKAIQEDAKSWETWKASTSAAISQYDALVAKGADVGDTLEKLGG</sequence>
<organism evidence="1">
    <name type="scientific">Salmonella enteritidis PT4 (strain P125109)</name>
    <dbReference type="NCBI Taxonomy" id="550537"/>
    <lineage>
        <taxon>Bacteria</taxon>
        <taxon>Pseudomonadati</taxon>
        <taxon>Pseudomonadota</taxon>
        <taxon>Gammaproteobacteria</taxon>
        <taxon>Enterobacterales</taxon>
        <taxon>Enterobacteriaceae</taxon>
        <taxon>Salmonella</taxon>
    </lineage>
</organism>
<reference evidence="1" key="1">
    <citation type="journal article" date="2018" name="Genome Biol.">
        <title>SKESA: strategic k-mer extension for scrupulous assemblies.</title>
        <authorList>
            <person name="Souvorov A."/>
            <person name="Agarwala R."/>
            <person name="Lipman D.J."/>
        </authorList>
    </citation>
    <scope>NUCLEOTIDE SEQUENCE</scope>
    <source>
        <strain evidence="1">P125109</strain>
    </source>
</reference>
<evidence type="ECO:0008006" key="2">
    <source>
        <dbReference type="Google" id="ProtNLM"/>
    </source>
</evidence>
<protein>
    <recommendedName>
        <fullName evidence="2">Bacteriophage tail tape measure N-terminal domain-containing protein</fullName>
    </recommendedName>
</protein>
<proteinExistence type="predicted"/>
<evidence type="ECO:0000313" key="1">
    <source>
        <dbReference type="EMBL" id="HAE0259526.1"/>
    </source>
</evidence>